<gene>
    <name evidence="1" type="ORF">Sphch_2549</name>
</gene>
<evidence type="ECO:0000313" key="1">
    <source>
        <dbReference type="EMBL" id="AEG50197.1"/>
    </source>
</evidence>
<name>F6EZA4_SPHCR</name>
<organism evidence="1 2">
    <name type="scientific">Sphingobium chlorophenolicum L-1</name>
    <dbReference type="NCBI Taxonomy" id="690566"/>
    <lineage>
        <taxon>Bacteria</taxon>
        <taxon>Pseudomonadati</taxon>
        <taxon>Pseudomonadota</taxon>
        <taxon>Alphaproteobacteria</taxon>
        <taxon>Sphingomonadales</taxon>
        <taxon>Sphingomonadaceae</taxon>
        <taxon>Sphingobium</taxon>
    </lineage>
</organism>
<reference evidence="1 2" key="1">
    <citation type="submission" date="2011-05" db="EMBL/GenBank/DDBJ databases">
        <title>Complete sequence of chromosome 1 of Sphingobium chlorophenolicum L-1.</title>
        <authorList>
            <consortium name="US DOE Joint Genome Institute"/>
            <person name="Lucas S."/>
            <person name="Han J."/>
            <person name="Lapidus A."/>
            <person name="Cheng J.-F."/>
            <person name="Goodwin L."/>
            <person name="Pitluck S."/>
            <person name="Peters L."/>
            <person name="Daligault H."/>
            <person name="Han C."/>
            <person name="Tapia R."/>
            <person name="Land M."/>
            <person name="Hauser L."/>
            <person name="Kyrpides N."/>
            <person name="Ivanova N."/>
            <person name="Pagani I."/>
            <person name="Turner P."/>
            <person name="Copley S."/>
            <person name="Woyke T."/>
        </authorList>
    </citation>
    <scope>NUCLEOTIDE SEQUENCE [LARGE SCALE GENOMIC DNA]</scope>
    <source>
        <strain evidence="1 2">L-1</strain>
    </source>
</reference>
<dbReference type="Proteomes" id="UP000007150">
    <property type="component" value="Chromosome 1"/>
</dbReference>
<dbReference type="AlphaFoldDB" id="F6EZA4"/>
<dbReference type="EMBL" id="CP002798">
    <property type="protein sequence ID" value="AEG50197.1"/>
    <property type="molecule type" value="Genomic_DNA"/>
</dbReference>
<evidence type="ECO:0000313" key="2">
    <source>
        <dbReference type="Proteomes" id="UP000007150"/>
    </source>
</evidence>
<sequence>MPPSDGRKTKLRYNVLGIIARLVYWLLGGDEIPVKHALFDTEGMTGSR</sequence>
<dbReference type="KEGG" id="sch:Sphch_2549"/>
<dbReference type="HOGENOM" id="CLU_3157893_0_0_5"/>
<proteinExistence type="predicted"/>
<keyword evidence="2" id="KW-1185">Reference proteome</keyword>
<accession>F6EZA4</accession>
<protein>
    <submittedName>
        <fullName evidence="1">Uncharacterized protein</fullName>
    </submittedName>
</protein>